<name>A0A1E7XXW6_BIFAD</name>
<dbReference type="EMBL" id="MAXD01000013">
    <property type="protein sequence ID" value="OFA33687.1"/>
    <property type="molecule type" value="Genomic_DNA"/>
</dbReference>
<sequence>MRPGEASVPVHPRFDRQAVRAEQGDARGPMAVGSRDVADEQRGPGEAVAVPERQAGEALPVERTRAVPERGVDWLQCIRQSDEGRMT</sequence>
<evidence type="ECO:0000313" key="3">
    <source>
        <dbReference type="Proteomes" id="UP000175684"/>
    </source>
</evidence>
<dbReference type="Proteomes" id="UP000175684">
    <property type="component" value="Unassembled WGS sequence"/>
</dbReference>
<dbReference type="AlphaFoldDB" id="A0A1E7XXW6"/>
<protein>
    <submittedName>
        <fullName evidence="2">Uncharacterized protein</fullName>
    </submittedName>
</protein>
<evidence type="ECO:0000256" key="1">
    <source>
        <dbReference type="SAM" id="MobiDB-lite"/>
    </source>
</evidence>
<proteinExistence type="predicted"/>
<evidence type="ECO:0000313" key="2">
    <source>
        <dbReference type="EMBL" id="OFA33687.1"/>
    </source>
</evidence>
<comment type="caution">
    <text evidence="2">The sequence shown here is derived from an EMBL/GenBank/DDBJ whole genome shotgun (WGS) entry which is preliminary data.</text>
</comment>
<accession>A0A1E7XXW6</accession>
<feature type="region of interest" description="Disordered" evidence="1">
    <location>
        <begin position="1"/>
        <end position="49"/>
    </location>
</feature>
<feature type="compositionally biased region" description="Basic and acidic residues" evidence="1">
    <location>
        <begin position="12"/>
        <end position="25"/>
    </location>
</feature>
<organism evidence="2 3">
    <name type="scientific">Bifidobacterium adolescentis</name>
    <dbReference type="NCBI Taxonomy" id="1680"/>
    <lineage>
        <taxon>Bacteria</taxon>
        <taxon>Bacillati</taxon>
        <taxon>Actinomycetota</taxon>
        <taxon>Actinomycetes</taxon>
        <taxon>Bifidobacteriales</taxon>
        <taxon>Bifidobacteriaceae</taxon>
        <taxon>Bifidobacterium</taxon>
    </lineage>
</organism>
<reference evidence="2 3" key="1">
    <citation type="submission" date="2016-07" db="EMBL/GenBank/DDBJ databases">
        <title>Draft Genome Sequence of Bifidobacterium adolescentis strain Km 4.</title>
        <authorList>
            <person name="Danilenko V.N."/>
        </authorList>
    </citation>
    <scope>NUCLEOTIDE SEQUENCE [LARGE SCALE GENOMIC DNA]</scope>
    <source>
        <strain evidence="2 3">Km 4</strain>
    </source>
</reference>
<gene>
    <name evidence="2" type="ORF">BBK15_09405</name>
</gene>